<dbReference type="InterPro" id="IPR049449">
    <property type="entry name" value="TesB_ACOT8-like_N"/>
</dbReference>
<comment type="caution">
    <text evidence="2">The sequence shown here is derived from an EMBL/GenBank/DDBJ whole genome shotgun (WGS) entry which is preliminary data.</text>
</comment>
<dbReference type="Gene3D" id="2.40.160.210">
    <property type="entry name" value="Acyl-CoA thioesterase, double hotdog domain"/>
    <property type="match status" value="1"/>
</dbReference>
<proteinExistence type="predicted"/>
<dbReference type="Proteomes" id="UP000599074">
    <property type="component" value="Unassembled WGS sequence"/>
</dbReference>
<gene>
    <name evidence="2" type="ORF">Pme01_43140</name>
</gene>
<dbReference type="InterPro" id="IPR042171">
    <property type="entry name" value="Acyl-CoA_hotdog"/>
</dbReference>
<dbReference type="Pfam" id="PF13622">
    <property type="entry name" value="4HBT_3"/>
    <property type="match status" value="1"/>
</dbReference>
<name>A0A8J3TGH6_9ACTN</name>
<feature type="domain" description="Acyl-CoA thioesterase-like N-terminal HotDog" evidence="1">
    <location>
        <begin position="25"/>
        <end position="106"/>
    </location>
</feature>
<dbReference type="AlphaFoldDB" id="A0A8J3TGH6"/>
<sequence>MAQTELREAFFTPSGEELVPAPHARGPWAANMLHGRLLGGLLARAVEREHTEPSLHVTRLTVDLFRNTPLVPVRVETTRVRDGRRIRVVDATVLTADGPVARASAVLLRRSEQPAGEVPTTPAWDARNPDQLGPSPWANGSGWRTPWDTWLLDDDGVPTDRWLNTARRRVWLRETHELVAGEPISPLVRVALAGDFASPLAHFGDAGLQFINGDYTLTLSRLPLSDAIGVESDGHLSDDGIAVGHCIMHDTSGPIGYCAVTAVANPNSLTGRS</sequence>
<evidence type="ECO:0000313" key="3">
    <source>
        <dbReference type="Proteomes" id="UP000599074"/>
    </source>
</evidence>
<reference evidence="2" key="1">
    <citation type="submission" date="2021-01" db="EMBL/GenBank/DDBJ databases">
        <title>Whole genome shotgun sequence of Planosporangium mesophilum NBRC 109066.</title>
        <authorList>
            <person name="Komaki H."/>
            <person name="Tamura T."/>
        </authorList>
    </citation>
    <scope>NUCLEOTIDE SEQUENCE</scope>
    <source>
        <strain evidence="2">NBRC 109066</strain>
    </source>
</reference>
<evidence type="ECO:0000259" key="1">
    <source>
        <dbReference type="Pfam" id="PF13622"/>
    </source>
</evidence>
<accession>A0A8J3TGH6</accession>
<dbReference type="RefSeq" id="WP_168114377.1">
    <property type="nucleotide sequence ID" value="NZ_BOON01000040.1"/>
</dbReference>
<keyword evidence="3" id="KW-1185">Reference proteome</keyword>
<protein>
    <recommendedName>
        <fullName evidence="1">Acyl-CoA thioesterase-like N-terminal HotDog domain-containing protein</fullName>
    </recommendedName>
</protein>
<evidence type="ECO:0000313" key="2">
    <source>
        <dbReference type="EMBL" id="GII24717.1"/>
    </source>
</evidence>
<organism evidence="2 3">
    <name type="scientific">Planosporangium mesophilum</name>
    <dbReference type="NCBI Taxonomy" id="689768"/>
    <lineage>
        <taxon>Bacteria</taxon>
        <taxon>Bacillati</taxon>
        <taxon>Actinomycetota</taxon>
        <taxon>Actinomycetes</taxon>
        <taxon>Micromonosporales</taxon>
        <taxon>Micromonosporaceae</taxon>
        <taxon>Planosporangium</taxon>
    </lineage>
</organism>
<dbReference type="EMBL" id="BOON01000040">
    <property type="protein sequence ID" value="GII24717.1"/>
    <property type="molecule type" value="Genomic_DNA"/>
</dbReference>